<keyword evidence="4" id="KW-0679">Respiratory chain</keyword>
<keyword evidence="12" id="KW-1185">Reference proteome</keyword>
<proteinExistence type="inferred from homology"/>
<comment type="similarity">
    <text evidence="2">Belongs to the UQCRH/QCR6 family.</text>
</comment>
<organism evidence="11 12">
    <name type="scientific">Trichoderma ghanense</name>
    <dbReference type="NCBI Taxonomy" id="65468"/>
    <lineage>
        <taxon>Eukaryota</taxon>
        <taxon>Fungi</taxon>
        <taxon>Dikarya</taxon>
        <taxon>Ascomycota</taxon>
        <taxon>Pezizomycotina</taxon>
        <taxon>Sordariomycetes</taxon>
        <taxon>Hypocreomycetidae</taxon>
        <taxon>Hypocreales</taxon>
        <taxon>Hypocreaceae</taxon>
        <taxon>Trichoderma</taxon>
    </lineage>
</organism>
<comment type="caution">
    <text evidence="11">The sequence shown here is derived from an EMBL/GenBank/DDBJ whole genome shotgun (WGS) entry which is preliminary data.</text>
</comment>
<feature type="non-terminal residue" evidence="11">
    <location>
        <position position="1"/>
    </location>
</feature>
<evidence type="ECO:0000256" key="9">
    <source>
        <dbReference type="SAM" id="MobiDB-lite"/>
    </source>
</evidence>
<dbReference type="PANTHER" id="PTHR31606">
    <property type="entry name" value="WW DOMAIN BINDING PROTEIN 2, ISOFORM E"/>
    <property type="match status" value="1"/>
</dbReference>
<dbReference type="InterPro" id="IPR036811">
    <property type="entry name" value="Ubol_cytC_Rdtase_hinge_dom_sf"/>
</dbReference>
<protein>
    <submittedName>
        <fullName evidence="11">Cytochrome b-c1 complex subunit 6</fullName>
    </submittedName>
</protein>
<dbReference type="Pfam" id="PF02320">
    <property type="entry name" value="UCR_hinge"/>
    <property type="match status" value="1"/>
</dbReference>
<dbReference type="CDD" id="cd13214">
    <property type="entry name" value="PH-GRAM_WBP2"/>
    <property type="match status" value="1"/>
</dbReference>
<dbReference type="EMBL" id="PPTA01000009">
    <property type="protein sequence ID" value="TFB01325.1"/>
    <property type="molecule type" value="Genomic_DNA"/>
</dbReference>
<feature type="compositionally biased region" description="Polar residues" evidence="9">
    <location>
        <begin position="261"/>
        <end position="271"/>
    </location>
</feature>
<evidence type="ECO:0000256" key="6">
    <source>
        <dbReference type="ARBA" id="ARBA00022982"/>
    </source>
</evidence>
<evidence type="ECO:0000256" key="3">
    <source>
        <dbReference type="ARBA" id="ARBA00022448"/>
    </source>
</evidence>
<gene>
    <name evidence="11" type="ORF">CCMA1212_006659</name>
</gene>
<evidence type="ECO:0000259" key="10">
    <source>
        <dbReference type="Pfam" id="PF02320"/>
    </source>
</evidence>
<feature type="domain" description="Ubiquinol-cytochrome C reductase hinge" evidence="10">
    <location>
        <begin position="428"/>
        <end position="494"/>
    </location>
</feature>
<dbReference type="InterPro" id="IPR023184">
    <property type="entry name" value="Ubol_cytC_Rdtase_hinge_dom"/>
</dbReference>
<keyword evidence="7" id="KW-0496">Mitochondrion</keyword>
<dbReference type="Gene3D" id="1.10.287.20">
    <property type="entry name" value="Ubiquinol-cytochrome C reductase hinge domain"/>
    <property type="match status" value="1"/>
</dbReference>
<evidence type="ECO:0000256" key="4">
    <source>
        <dbReference type="ARBA" id="ARBA00022660"/>
    </source>
</evidence>
<evidence type="ECO:0000256" key="2">
    <source>
        <dbReference type="ARBA" id="ARBA00006498"/>
    </source>
</evidence>
<name>A0ABY2GZD2_9HYPO</name>
<keyword evidence="5" id="KW-0999">Mitochondrion inner membrane</keyword>
<keyword evidence="3" id="KW-0813">Transport</keyword>
<evidence type="ECO:0000256" key="1">
    <source>
        <dbReference type="ARBA" id="ARBA00004273"/>
    </source>
</evidence>
<dbReference type="SUPFAM" id="SSF50729">
    <property type="entry name" value="PH domain-like"/>
    <property type="match status" value="1"/>
</dbReference>
<accession>A0ABY2GZD2</accession>
<keyword evidence="8" id="KW-0472">Membrane</keyword>
<dbReference type="InterPro" id="IPR044852">
    <property type="entry name" value="WBP2-like"/>
</dbReference>
<evidence type="ECO:0000313" key="12">
    <source>
        <dbReference type="Proteomes" id="UP001642720"/>
    </source>
</evidence>
<evidence type="ECO:0000256" key="7">
    <source>
        <dbReference type="ARBA" id="ARBA00023128"/>
    </source>
</evidence>
<keyword evidence="6" id="KW-0249">Electron transport</keyword>
<reference evidence="11 12" key="1">
    <citation type="submission" date="2018-01" db="EMBL/GenBank/DDBJ databases">
        <title>Genome characterization of the sugarcane-associated fungus Trichoderma ghanense CCMA-1212 and their application in lignocelulose bioconversion.</title>
        <authorList>
            <person name="Steindorff A.S."/>
            <person name="Mendes T.D."/>
            <person name="Vilela E.S.D."/>
            <person name="Rodrigues D.S."/>
            <person name="Formighieri E.F."/>
            <person name="Melo I.S."/>
            <person name="Favaro L.C.L."/>
        </authorList>
    </citation>
    <scope>NUCLEOTIDE SEQUENCE [LARGE SCALE GENOMIC DNA]</scope>
    <source>
        <strain evidence="11 12">CCMA-1212</strain>
    </source>
</reference>
<evidence type="ECO:0000256" key="8">
    <source>
        <dbReference type="ARBA" id="ARBA00023136"/>
    </source>
</evidence>
<comment type="subcellular location">
    <subcellularLocation>
        <location evidence="1">Mitochondrion inner membrane</location>
    </subcellularLocation>
</comment>
<feature type="compositionally biased region" description="Acidic residues" evidence="9">
    <location>
        <begin position="399"/>
        <end position="435"/>
    </location>
</feature>
<dbReference type="Proteomes" id="UP001642720">
    <property type="component" value="Unassembled WGS sequence"/>
</dbReference>
<evidence type="ECO:0000256" key="5">
    <source>
        <dbReference type="ARBA" id="ARBA00022792"/>
    </source>
</evidence>
<dbReference type="SUPFAM" id="SSF81531">
    <property type="entry name" value="Non-heme 11 kDa protein of cytochrome bc1 complex (Ubiquinol-cytochrome c reductase)"/>
    <property type="match status" value="1"/>
</dbReference>
<dbReference type="GeneID" id="300578316"/>
<feature type="region of interest" description="Disordered" evidence="9">
    <location>
        <begin position="377"/>
        <end position="446"/>
    </location>
</feature>
<dbReference type="RefSeq" id="XP_073557526.1">
    <property type="nucleotide sequence ID" value="XM_073703866.1"/>
</dbReference>
<feature type="compositionally biased region" description="Basic and acidic residues" evidence="9">
    <location>
        <begin position="382"/>
        <end position="398"/>
    </location>
</feature>
<dbReference type="PANTHER" id="PTHR31606:SF1">
    <property type="entry name" value="WW DOMAIN BINDING PROTEIN 2, ISOFORM E"/>
    <property type="match status" value="1"/>
</dbReference>
<feature type="region of interest" description="Disordered" evidence="9">
    <location>
        <begin position="243"/>
        <end position="297"/>
    </location>
</feature>
<evidence type="ECO:0000313" key="11">
    <source>
        <dbReference type="EMBL" id="TFB01325.1"/>
    </source>
</evidence>
<sequence length="494" mass="56198">VWRRRLRDLLLARATKTTDRQTRHRITPAAPLLHAAPKSWSGHGFCPATQPRGSWNHVPGPSPTMNNPHDYLISGAPSAPPRRPIDPDNADSWVMLNQSGFVKLNNERILWKLDGRISCELSVPPELKARCVPFHRKSDKGALFLTNKRVIYLPAKPTQEPKFESFSAPILKFQDSTTSSSMWWGWMWKSDCIPVSGGGIPPELPRVEVKLTFSDGGMMEFNEAYIGLRERLFQYQEMRRELDASTEVPDEPLPAYEAQGDRQQQPASSQLAVPGPNRSDSSASRRAPNEPPPNYDEAQAQQLSNRLEDHIRNERQFLFPRIWPKACLYPIKPYDFCPANRKATTTSQPSRQFRTMGIWDAFSEIVEAVTPWAVVEAEAPAEEPKEAPEAKVEEKKEEPEEEPAAEEEPAEEEEEEEEEEDDEEEIKDPKEELEEECKNSPQCSPAKHHFDECVERVHQQEAEGEAKEDCVEEFFHLAHCATSCAAPKLWSKLK</sequence>